<dbReference type="EMBL" id="LAZR01045690">
    <property type="protein sequence ID" value="KKK98273.1"/>
    <property type="molecule type" value="Genomic_DNA"/>
</dbReference>
<gene>
    <name evidence="1" type="ORF">LCGC14_2644410</name>
</gene>
<name>A0A0F8ZWM1_9ZZZZ</name>
<sequence>DISRRWWLILYHSGVGKHWAHFAHLAQVEGLPDAWRWLSKRLTKKKRSLALQRLGSVPWRASRKWRQQHHGGRGTQIRWFKMGTWYNSSAWTRLLIDGKSLDSRRRYIRPIHEKIRPYVRLLERECYHRINPDKVTPPQAMRSTVTYVRRRLKEIVGRPVSLETVAWFLTVDVPKRISHIRPRCSGGLEVIAGTRRLLRMWR</sequence>
<comment type="caution">
    <text evidence="1">The sequence shown here is derived from an EMBL/GenBank/DDBJ whole genome shotgun (WGS) entry which is preliminary data.</text>
</comment>
<reference evidence="1" key="1">
    <citation type="journal article" date="2015" name="Nature">
        <title>Complex archaea that bridge the gap between prokaryotes and eukaryotes.</title>
        <authorList>
            <person name="Spang A."/>
            <person name="Saw J.H."/>
            <person name="Jorgensen S.L."/>
            <person name="Zaremba-Niedzwiedzka K."/>
            <person name="Martijn J."/>
            <person name="Lind A.E."/>
            <person name="van Eijk R."/>
            <person name="Schleper C."/>
            <person name="Guy L."/>
            <person name="Ettema T.J."/>
        </authorList>
    </citation>
    <scope>NUCLEOTIDE SEQUENCE</scope>
</reference>
<dbReference type="AlphaFoldDB" id="A0A0F8ZWM1"/>
<evidence type="ECO:0000313" key="1">
    <source>
        <dbReference type="EMBL" id="KKK98273.1"/>
    </source>
</evidence>
<proteinExistence type="predicted"/>
<organism evidence="1">
    <name type="scientific">marine sediment metagenome</name>
    <dbReference type="NCBI Taxonomy" id="412755"/>
    <lineage>
        <taxon>unclassified sequences</taxon>
        <taxon>metagenomes</taxon>
        <taxon>ecological metagenomes</taxon>
    </lineage>
</organism>
<feature type="non-terminal residue" evidence="1">
    <location>
        <position position="1"/>
    </location>
</feature>
<accession>A0A0F8ZWM1</accession>
<protein>
    <submittedName>
        <fullName evidence="1">Uncharacterized protein</fullName>
    </submittedName>
</protein>